<dbReference type="Proteomes" id="UP001239111">
    <property type="component" value="Chromosome 1"/>
</dbReference>
<organism evidence="1 2">
    <name type="scientific">Eretmocerus hayati</name>
    <dbReference type="NCBI Taxonomy" id="131215"/>
    <lineage>
        <taxon>Eukaryota</taxon>
        <taxon>Metazoa</taxon>
        <taxon>Ecdysozoa</taxon>
        <taxon>Arthropoda</taxon>
        <taxon>Hexapoda</taxon>
        <taxon>Insecta</taxon>
        <taxon>Pterygota</taxon>
        <taxon>Neoptera</taxon>
        <taxon>Endopterygota</taxon>
        <taxon>Hymenoptera</taxon>
        <taxon>Apocrita</taxon>
        <taxon>Proctotrupomorpha</taxon>
        <taxon>Chalcidoidea</taxon>
        <taxon>Aphelinidae</taxon>
        <taxon>Aphelininae</taxon>
        <taxon>Eretmocerus</taxon>
    </lineage>
</organism>
<name>A0ACC2PPD3_9HYME</name>
<protein>
    <submittedName>
        <fullName evidence="1">Uncharacterized protein</fullName>
    </submittedName>
</protein>
<sequence length="379" mass="43843">MTLSPREQKEKTKDKDGFGRNYLYSCVSSYLPSSYTRIEKIISERKIRIFICTWNMNGQKPPSHLGYLLAPKISQNIVDLIVIGTQETYTCKGNKWVTFLQNIIGSSYILSGKKRLGKLKLVLFLRRELVWFSSRPKADTVLSNKYTIFKTKGAISLAIIIFGTSFLFITTHLAPHQDNSEKRVDQIERIIRSLDDPKKLLSRDRKDIVKNFDCVFLFGDLNFRINRPREEVISWISKTHFPTENSRILESDQLKEVLMSDTPTFKCFEEAPIAFPPTYKYARGGQVLDSSSKHRVPSYTDRILYRSKNTNLKTKERDDVTYSQNGVIQSLKYDSAREICSSDHKPVYGIYAVTVRSNLKVTQEPLVEASDRSKSRRWF</sequence>
<evidence type="ECO:0000313" key="1">
    <source>
        <dbReference type="EMBL" id="KAJ8683640.1"/>
    </source>
</evidence>
<keyword evidence="2" id="KW-1185">Reference proteome</keyword>
<accession>A0ACC2PPD3</accession>
<dbReference type="EMBL" id="CM056741">
    <property type="protein sequence ID" value="KAJ8683640.1"/>
    <property type="molecule type" value="Genomic_DNA"/>
</dbReference>
<reference evidence="1" key="1">
    <citation type="submission" date="2023-04" db="EMBL/GenBank/DDBJ databases">
        <title>A chromosome-level genome assembly of the parasitoid wasp Eretmocerus hayati.</title>
        <authorList>
            <person name="Zhong Y."/>
            <person name="Liu S."/>
            <person name="Liu Y."/>
        </authorList>
    </citation>
    <scope>NUCLEOTIDE SEQUENCE</scope>
    <source>
        <strain evidence="1">ZJU_SS_LIU_2023</strain>
    </source>
</reference>
<comment type="caution">
    <text evidence="1">The sequence shown here is derived from an EMBL/GenBank/DDBJ whole genome shotgun (WGS) entry which is preliminary data.</text>
</comment>
<proteinExistence type="predicted"/>
<gene>
    <name evidence="1" type="ORF">QAD02_019432</name>
</gene>
<evidence type="ECO:0000313" key="2">
    <source>
        <dbReference type="Proteomes" id="UP001239111"/>
    </source>
</evidence>